<dbReference type="Pfam" id="PF06240">
    <property type="entry name" value="COXG"/>
    <property type="match status" value="1"/>
</dbReference>
<evidence type="ECO:0000256" key="1">
    <source>
        <dbReference type="SAM" id="MobiDB-lite"/>
    </source>
</evidence>
<protein>
    <submittedName>
        <fullName evidence="3">Carbon monoxide dehydrogenase subunit G</fullName>
    </submittedName>
</protein>
<dbReference type="PANTHER" id="PTHR38588:SF1">
    <property type="entry name" value="BLL0334 PROTEIN"/>
    <property type="match status" value="1"/>
</dbReference>
<dbReference type="PANTHER" id="PTHR38588">
    <property type="entry name" value="BLL0334 PROTEIN"/>
    <property type="match status" value="1"/>
</dbReference>
<dbReference type="RefSeq" id="WP_306887566.1">
    <property type="nucleotide sequence ID" value="NZ_JAUSUL010000006.1"/>
</dbReference>
<gene>
    <name evidence="3" type="ORF">J2S73_004132</name>
</gene>
<evidence type="ECO:0000256" key="2">
    <source>
        <dbReference type="SAM" id="Phobius"/>
    </source>
</evidence>
<name>A0AAE3VU43_9HYPH</name>
<dbReference type="InterPro" id="IPR023393">
    <property type="entry name" value="START-like_dom_sf"/>
</dbReference>
<keyword evidence="2" id="KW-0472">Membrane</keyword>
<dbReference type="CDD" id="cd05018">
    <property type="entry name" value="CoxG"/>
    <property type="match status" value="1"/>
</dbReference>
<dbReference type="AlphaFoldDB" id="A0AAE3VU43"/>
<dbReference type="EMBL" id="JAUSUL010000006">
    <property type="protein sequence ID" value="MDQ0317646.1"/>
    <property type="molecule type" value="Genomic_DNA"/>
</dbReference>
<proteinExistence type="predicted"/>
<organism evidence="3 4">
    <name type="scientific">Amorphus orientalis</name>
    <dbReference type="NCBI Taxonomy" id="649198"/>
    <lineage>
        <taxon>Bacteria</taxon>
        <taxon>Pseudomonadati</taxon>
        <taxon>Pseudomonadota</taxon>
        <taxon>Alphaproteobacteria</taxon>
        <taxon>Hyphomicrobiales</taxon>
        <taxon>Amorphaceae</taxon>
        <taxon>Amorphus</taxon>
    </lineage>
</organism>
<dbReference type="Gene3D" id="3.30.530.20">
    <property type="match status" value="1"/>
</dbReference>
<keyword evidence="4" id="KW-1185">Reference proteome</keyword>
<accession>A0AAE3VU43</accession>
<sequence>MEMTGEYRIPASRETVWEALNDPEILKACIPGCQSLEKTADDAMSAVVQAKVGPVKATFNGNVTLQNLNPPTSYTIAGEGKGGVAGFAKGSADVNLAEHEGETLLSYTVSAQVGGKLAQLGSRLIDSTAKKYAEEFFSCLSEKVAGKQPEGGSAAGADAAAPKAAAAAPETKPAEAAPAEAEPEQKPESEHHESTFSEIEHEVEERFHEAEERLETEAGRGTLGGPWMWGLIAFAIVIVLLLIFN</sequence>
<feature type="region of interest" description="Disordered" evidence="1">
    <location>
        <begin position="147"/>
        <end position="213"/>
    </location>
</feature>
<dbReference type="SUPFAM" id="SSF55961">
    <property type="entry name" value="Bet v1-like"/>
    <property type="match status" value="1"/>
</dbReference>
<evidence type="ECO:0000313" key="4">
    <source>
        <dbReference type="Proteomes" id="UP001229244"/>
    </source>
</evidence>
<comment type="caution">
    <text evidence="3">The sequence shown here is derived from an EMBL/GenBank/DDBJ whole genome shotgun (WGS) entry which is preliminary data.</text>
</comment>
<keyword evidence="2" id="KW-1133">Transmembrane helix</keyword>
<dbReference type="Proteomes" id="UP001229244">
    <property type="component" value="Unassembled WGS sequence"/>
</dbReference>
<evidence type="ECO:0000313" key="3">
    <source>
        <dbReference type="EMBL" id="MDQ0317646.1"/>
    </source>
</evidence>
<feature type="compositionally biased region" description="Basic and acidic residues" evidence="1">
    <location>
        <begin position="183"/>
        <end position="213"/>
    </location>
</feature>
<feature type="compositionally biased region" description="Low complexity" evidence="1">
    <location>
        <begin position="150"/>
        <end position="180"/>
    </location>
</feature>
<dbReference type="InterPro" id="IPR010419">
    <property type="entry name" value="CO_DH_gsu"/>
</dbReference>
<reference evidence="3" key="1">
    <citation type="submission" date="2023-07" db="EMBL/GenBank/DDBJ databases">
        <title>Genomic Encyclopedia of Type Strains, Phase IV (KMG-IV): sequencing the most valuable type-strain genomes for metagenomic binning, comparative biology and taxonomic classification.</title>
        <authorList>
            <person name="Goeker M."/>
        </authorList>
    </citation>
    <scope>NUCLEOTIDE SEQUENCE</scope>
    <source>
        <strain evidence="3">DSM 21202</strain>
    </source>
</reference>
<feature type="transmembrane region" description="Helical" evidence="2">
    <location>
        <begin position="227"/>
        <end position="244"/>
    </location>
</feature>
<keyword evidence="2" id="KW-0812">Transmembrane</keyword>